<evidence type="ECO:0000256" key="1">
    <source>
        <dbReference type="SAM" id="Phobius"/>
    </source>
</evidence>
<sequence length="168" mass="19032">MNVKEMKQSLGDHQLNTKPCKSDILRLFKRTLPLFIIPITILMAVKFQWQGAIAGLCLSLFMSLFISTFLYVLELLLAKTEIYSLGVFAMDSTGNRPACMKWEAMDKAYAGSLFIFPVIIVEDSDGSILTLLNSIKDRETMTQKIKDLAGPDNPLYLFLREELLKSKE</sequence>
<proteinExistence type="predicted"/>
<organism evidence="2 3">
    <name type="scientific">Desulfatibacillum aliphaticivorans</name>
    <dbReference type="NCBI Taxonomy" id="218208"/>
    <lineage>
        <taxon>Bacteria</taxon>
        <taxon>Pseudomonadati</taxon>
        <taxon>Thermodesulfobacteriota</taxon>
        <taxon>Desulfobacteria</taxon>
        <taxon>Desulfobacterales</taxon>
        <taxon>Desulfatibacillaceae</taxon>
        <taxon>Desulfatibacillum</taxon>
    </lineage>
</organism>
<dbReference type="KEGG" id="dal:Dalk_1986"/>
<dbReference type="AlphaFoldDB" id="B8FG02"/>
<accession>B8FG02</accession>
<gene>
    <name evidence="2" type="ordered locus">Dalk_1986</name>
</gene>
<dbReference type="Proteomes" id="UP000000739">
    <property type="component" value="Chromosome"/>
</dbReference>
<keyword evidence="1" id="KW-0812">Transmembrane</keyword>
<evidence type="ECO:0000313" key="2">
    <source>
        <dbReference type="EMBL" id="ACL03682.1"/>
    </source>
</evidence>
<dbReference type="EMBL" id="CP001322">
    <property type="protein sequence ID" value="ACL03682.1"/>
    <property type="molecule type" value="Genomic_DNA"/>
</dbReference>
<name>B8FG02_DESAL</name>
<keyword evidence="1" id="KW-1133">Transmembrane helix</keyword>
<feature type="transmembrane region" description="Helical" evidence="1">
    <location>
        <begin position="51"/>
        <end position="73"/>
    </location>
</feature>
<protein>
    <submittedName>
        <fullName evidence="2">Uncharacterized protein</fullName>
    </submittedName>
</protein>
<reference evidence="2 3" key="1">
    <citation type="journal article" date="2012" name="Environ. Microbiol.">
        <title>The genome sequence of Desulfatibacillum alkenivorans AK-01: a blueprint for anaerobic alkane oxidation.</title>
        <authorList>
            <person name="Callaghan A.V."/>
            <person name="Morris B.E."/>
            <person name="Pereira I.A."/>
            <person name="McInerney M.J."/>
            <person name="Austin R.N."/>
            <person name="Groves J.T."/>
            <person name="Kukor J.J."/>
            <person name="Suflita J.M."/>
            <person name="Young L.Y."/>
            <person name="Zylstra G.J."/>
            <person name="Wawrik B."/>
        </authorList>
    </citation>
    <scope>NUCLEOTIDE SEQUENCE [LARGE SCALE GENOMIC DNA]</scope>
    <source>
        <strain evidence="2 3">AK-01</strain>
    </source>
</reference>
<dbReference type="HOGENOM" id="CLU_1583816_0_0_7"/>
<evidence type="ECO:0000313" key="3">
    <source>
        <dbReference type="Proteomes" id="UP000000739"/>
    </source>
</evidence>
<keyword evidence="1" id="KW-0472">Membrane</keyword>
<dbReference type="RefSeq" id="WP_012611111.1">
    <property type="nucleotide sequence ID" value="NC_011768.1"/>
</dbReference>
<keyword evidence="3" id="KW-1185">Reference proteome</keyword>